<comment type="similarity">
    <text evidence="2">Belongs to the RmuC family.</text>
</comment>
<evidence type="ECO:0008006" key="10">
    <source>
        <dbReference type="Google" id="ProtNLM"/>
    </source>
</evidence>
<dbReference type="EMBL" id="CP000285">
    <property type="protein sequence ID" value="ABE60299.1"/>
    <property type="molecule type" value="Genomic_DNA"/>
</dbReference>
<keyword evidence="7" id="KW-1133">Transmembrane helix</keyword>
<feature type="region of interest" description="Disordered" evidence="6">
    <location>
        <begin position="460"/>
        <end position="500"/>
    </location>
</feature>
<name>Q1QTA9_CHRI1</name>
<evidence type="ECO:0000313" key="8">
    <source>
        <dbReference type="EMBL" id="ABE60299.1"/>
    </source>
</evidence>
<dbReference type="RefSeq" id="WP_011508245.1">
    <property type="nucleotide sequence ID" value="NC_007963.1"/>
</dbReference>
<accession>Q1QTA9</accession>
<evidence type="ECO:0000256" key="7">
    <source>
        <dbReference type="SAM" id="Phobius"/>
    </source>
</evidence>
<dbReference type="PANTHER" id="PTHR30563">
    <property type="entry name" value="DNA RECOMBINATION PROTEIN RMUC"/>
    <property type="match status" value="1"/>
</dbReference>
<dbReference type="Proteomes" id="UP000000239">
    <property type="component" value="Chromosome"/>
</dbReference>
<protein>
    <recommendedName>
        <fullName evidence="10">DNA recombination protein RmuC</fullName>
    </recommendedName>
</protein>
<proteinExistence type="inferred from homology"/>
<dbReference type="GeneID" id="95335643"/>
<dbReference type="GO" id="GO:0006310">
    <property type="term" value="P:DNA recombination"/>
    <property type="evidence" value="ECO:0007669"/>
    <property type="project" value="UniProtKB-KW"/>
</dbReference>
<evidence type="ECO:0000256" key="5">
    <source>
        <dbReference type="SAM" id="Coils"/>
    </source>
</evidence>
<dbReference type="eggNOG" id="COG1322">
    <property type="taxonomic scope" value="Bacteria"/>
</dbReference>
<evidence type="ECO:0000256" key="6">
    <source>
        <dbReference type="SAM" id="MobiDB-lite"/>
    </source>
</evidence>
<evidence type="ECO:0000256" key="2">
    <source>
        <dbReference type="ARBA" id="ARBA00009840"/>
    </source>
</evidence>
<dbReference type="PANTHER" id="PTHR30563:SF0">
    <property type="entry name" value="DNA RECOMBINATION PROTEIN RMUC"/>
    <property type="match status" value="1"/>
</dbReference>
<keyword evidence="3 5" id="KW-0175">Coiled coil</keyword>
<feature type="compositionally biased region" description="Basic and acidic residues" evidence="6">
    <location>
        <begin position="484"/>
        <end position="500"/>
    </location>
</feature>
<dbReference type="KEGG" id="csa:Csal_2954"/>
<dbReference type="InterPro" id="IPR003798">
    <property type="entry name" value="DNA_recombination_RmuC"/>
</dbReference>
<sequence length="500" mass="56224">MPSTVLAPSFLLALAGLMALATLTLGVVWRRERGRRVAAEQEAESVRHRLDEDDATRARLERELAQSDAQLDAAREQGLETQRRLTQCERELGDRQEQLATLRERHGRLETQREQEHAHHAEKLALLEEARTRLTQDFEALAGRIFEERQQAFSAQSRESLETLLAPFREQVGDFRARLEEIHGQSLRERSSLKTQIEHLATLNRQITEEASNLTRALKGDKKMQGDWGEVMLESVLERSGLRRDIEYKREVSIEGDAGRQRPDAVIYLPDQRHLIVDAKVSLNAYVRYVNAEDDATRAQALRAHVQAVRGHIEALSGRDYPRLPGLNSPDFVFLFMPVEPAFAVAFQHDETLFHDAFARDIVVVTPTTLLASLRTVASLWTLERQNDNARVIAERAGKLLDKFRGFVDSLEEVGRHLERADGSYRQAMGRLSTGQGSLVSQALMLKRLGVRMKRDLPEHLTQGVDDDSEAVSEDESGEPGGADDARAPGTARDDTAADP</sequence>
<dbReference type="OrthoDB" id="9765111at2"/>
<evidence type="ECO:0000256" key="1">
    <source>
        <dbReference type="ARBA" id="ARBA00003416"/>
    </source>
</evidence>
<evidence type="ECO:0000256" key="3">
    <source>
        <dbReference type="ARBA" id="ARBA00023054"/>
    </source>
</evidence>
<reference evidence="8 9" key="1">
    <citation type="journal article" date="2011" name="Stand. Genomic Sci.">
        <title>Complete genome sequence of the halophilic and highly halotolerant Chromohalobacter salexigens type strain (1H11(T)).</title>
        <authorList>
            <person name="Copeland A."/>
            <person name="O'Connor K."/>
            <person name="Lucas S."/>
            <person name="Lapidus A."/>
            <person name="Berry K.W."/>
            <person name="Detter J.C."/>
            <person name="Del Rio T.G."/>
            <person name="Hammon N."/>
            <person name="Dalin E."/>
            <person name="Tice H."/>
            <person name="Pitluck S."/>
            <person name="Bruce D."/>
            <person name="Goodwin L."/>
            <person name="Han C."/>
            <person name="Tapia R."/>
            <person name="Saunders E."/>
            <person name="Schmutz J."/>
            <person name="Brettin T."/>
            <person name="Larimer F."/>
            <person name="Land M."/>
            <person name="Hauser L."/>
            <person name="Vargas C."/>
            <person name="Nieto J.J."/>
            <person name="Kyrpides N.C."/>
            <person name="Ivanova N."/>
            <person name="Goker M."/>
            <person name="Klenk H.P."/>
            <person name="Csonka L.N."/>
            <person name="Woyke T."/>
        </authorList>
    </citation>
    <scope>NUCLEOTIDE SEQUENCE [LARGE SCALE GENOMIC DNA]</scope>
    <source>
        <strain evidence="9">ATCC BAA-138 / DSM 3043 / CIP 106854 / NCIMB 13768 / 1H11</strain>
    </source>
</reference>
<keyword evidence="9" id="KW-1185">Reference proteome</keyword>
<dbReference type="AlphaFoldDB" id="Q1QTA9"/>
<keyword evidence="4" id="KW-0233">DNA recombination</keyword>
<keyword evidence="7" id="KW-0812">Transmembrane</keyword>
<dbReference type="HOGENOM" id="CLU_024057_0_0_6"/>
<evidence type="ECO:0000313" key="9">
    <source>
        <dbReference type="Proteomes" id="UP000000239"/>
    </source>
</evidence>
<evidence type="ECO:0000256" key="4">
    <source>
        <dbReference type="ARBA" id="ARBA00023172"/>
    </source>
</evidence>
<gene>
    <name evidence="8" type="ordered locus">Csal_2954</name>
</gene>
<feature type="coiled-coil region" evidence="5">
    <location>
        <begin position="43"/>
        <end position="105"/>
    </location>
</feature>
<keyword evidence="7" id="KW-0472">Membrane</keyword>
<organism evidence="8 9">
    <name type="scientific">Chromohalobacter israelensis (strain ATCC BAA-138 / DSM 3043 / CIP 106854 / NCIMB 13768 / 1H11)</name>
    <name type="common">Chromohalobacter salexigens</name>
    <dbReference type="NCBI Taxonomy" id="290398"/>
    <lineage>
        <taxon>Bacteria</taxon>
        <taxon>Pseudomonadati</taxon>
        <taxon>Pseudomonadota</taxon>
        <taxon>Gammaproteobacteria</taxon>
        <taxon>Oceanospirillales</taxon>
        <taxon>Halomonadaceae</taxon>
        <taxon>Chromohalobacter</taxon>
    </lineage>
</organism>
<dbReference type="STRING" id="290398.Csal_2954"/>
<dbReference type="Pfam" id="PF02646">
    <property type="entry name" value="RmuC"/>
    <property type="match status" value="1"/>
</dbReference>
<comment type="function">
    <text evidence="1">Involved in DNA recombination.</text>
</comment>
<feature type="transmembrane region" description="Helical" evidence="7">
    <location>
        <begin position="6"/>
        <end position="29"/>
    </location>
</feature>
<feature type="compositionally biased region" description="Acidic residues" evidence="6">
    <location>
        <begin position="465"/>
        <end position="478"/>
    </location>
</feature>